<keyword evidence="5" id="KW-0963">Cytoplasm</keyword>
<keyword evidence="8" id="KW-1185">Reference proteome</keyword>
<evidence type="ECO:0000256" key="5">
    <source>
        <dbReference type="ARBA" id="ARBA00022490"/>
    </source>
</evidence>
<reference evidence="7" key="1">
    <citation type="submission" date="2021-06" db="EMBL/GenBank/DDBJ databases">
        <authorList>
            <person name="Hodson N. C."/>
            <person name="Mongue J. A."/>
            <person name="Jaron S. K."/>
        </authorList>
    </citation>
    <scope>NUCLEOTIDE SEQUENCE</scope>
</reference>
<dbReference type="AlphaFoldDB" id="A0A8J2NK23"/>
<sequence>MYAGDGEDDETLEPNFEKLQTYEDYLDFYVTWKDLFYLKSDETARTIVTLGYRVPELLSREQFDKMVADIRAEREEKKKDDTYLAKEVRADQINCPLMEALAAREKSNRTGYESCVIFLRDVNKKGQEISGYIDFKARLDKEQATWLDYYTGVKKLSPTPQDLCFYNWATFYCSCNSSENYAIVTDVKSGLRFMNKLDRKIITVDPFGYTGDNTTRTGINSPNYLQCALYDHSMRAKA</sequence>
<comment type="function">
    <text evidence="1">May be involved in spermatogenesis.</text>
</comment>
<dbReference type="OrthoDB" id="2136125at2759"/>
<dbReference type="EMBL" id="CAJVCH010033206">
    <property type="protein sequence ID" value="CAG7713711.1"/>
    <property type="molecule type" value="Genomic_DNA"/>
</dbReference>
<dbReference type="Pfam" id="PF14713">
    <property type="entry name" value="DUF4464"/>
    <property type="match status" value="1"/>
</dbReference>
<evidence type="ECO:0000313" key="7">
    <source>
        <dbReference type="EMBL" id="CAG7713711.1"/>
    </source>
</evidence>
<proteinExistence type="predicted"/>
<evidence type="ECO:0000256" key="4">
    <source>
        <dbReference type="ARBA" id="ARBA00021436"/>
    </source>
</evidence>
<evidence type="ECO:0000256" key="1">
    <source>
        <dbReference type="ARBA" id="ARBA00003056"/>
    </source>
</evidence>
<gene>
    <name evidence="7" type="ORF">AFUS01_LOCUS5243</name>
</gene>
<dbReference type="PANTHER" id="PTHR33588">
    <property type="entry name" value="CILIA- AND FLAGELLA-ASSOCIATED PROTEIN 299"/>
    <property type="match status" value="1"/>
</dbReference>
<name>A0A8J2NK23_9HEXA</name>
<evidence type="ECO:0000256" key="2">
    <source>
        <dbReference type="ARBA" id="ARBA00004123"/>
    </source>
</evidence>
<evidence type="ECO:0000256" key="6">
    <source>
        <dbReference type="ARBA" id="ARBA00023242"/>
    </source>
</evidence>
<keyword evidence="6" id="KW-0539">Nucleus</keyword>
<accession>A0A8J2NK23</accession>
<dbReference type="Proteomes" id="UP000708208">
    <property type="component" value="Unassembled WGS sequence"/>
</dbReference>
<evidence type="ECO:0000313" key="8">
    <source>
        <dbReference type="Proteomes" id="UP000708208"/>
    </source>
</evidence>
<evidence type="ECO:0000256" key="3">
    <source>
        <dbReference type="ARBA" id="ARBA00004496"/>
    </source>
</evidence>
<dbReference type="PANTHER" id="PTHR33588:SF1">
    <property type="entry name" value="CILIA- AND FLAGELLA-ASSOCIATED PROTEIN 299"/>
    <property type="match status" value="1"/>
</dbReference>
<organism evidence="7 8">
    <name type="scientific">Allacma fusca</name>
    <dbReference type="NCBI Taxonomy" id="39272"/>
    <lineage>
        <taxon>Eukaryota</taxon>
        <taxon>Metazoa</taxon>
        <taxon>Ecdysozoa</taxon>
        <taxon>Arthropoda</taxon>
        <taxon>Hexapoda</taxon>
        <taxon>Collembola</taxon>
        <taxon>Symphypleona</taxon>
        <taxon>Sminthuridae</taxon>
        <taxon>Allacma</taxon>
    </lineage>
</organism>
<comment type="subcellular location">
    <subcellularLocation>
        <location evidence="3">Cytoplasm</location>
    </subcellularLocation>
    <subcellularLocation>
        <location evidence="2">Nucleus</location>
    </subcellularLocation>
</comment>
<dbReference type="GO" id="GO:0005737">
    <property type="term" value="C:cytoplasm"/>
    <property type="evidence" value="ECO:0007669"/>
    <property type="project" value="UniProtKB-SubCell"/>
</dbReference>
<protein>
    <recommendedName>
        <fullName evidence="4">Cilia- and flagella-associated protein 299</fullName>
    </recommendedName>
</protein>
<dbReference type="InterPro" id="IPR027887">
    <property type="entry name" value="DUF4464"/>
</dbReference>
<comment type="caution">
    <text evidence="7">The sequence shown here is derived from an EMBL/GenBank/DDBJ whole genome shotgun (WGS) entry which is preliminary data.</text>
</comment>
<dbReference type="GO" id="GO:0005634">
    <property type="term" value="C:nucleus"/>
    <property type="evidence" value="ECO:0007669"/>
    <property type="project" value="UniProtKB-SubCell"/>
</dbReference>